<dbReference type="Gene3D" id="2.30.110.10">
    <property type="entry name" value="Electron Transport, Fmn-binding Protein, Chain A"/>
    <property type="match status" value="1"/>
</dbReference>
<feature type="domain" description="Pyridoxamine 5'-phosphate oxidase N-terminal" evidence="1">
    <location>
        <begin position="3"/>
        <end position="114"/>
    </location>
</feature>
<dbReference type="EMBL" id="MLBF01000018">
    <property type="protein sequence ID" value="OLN31423.1"/>
    <property type="molecule type" value="Genomic_DNA"/>
</dbReference>
<gene>
    <name evidence="2" type="ORF">DSOL_2596</name>
</gene>
<dbReference type="STRING" id="1888891.DSOL_2596"/>
<comment type="caution">
    <text evidence="2">The sequence shown here is derived from an EMBL/GenBank/DDBJ whole genome shotgun (WGS) entry which is preliminary data.</text>
</comment>
<dbReference type="SUPFAM" id="SSF50475">
    <property type="entry name" value="FMN-binding split barrel"/>
    <property type="match status" value="1"/>
</dbReference>
<dbReference type="AlphaFoldDB" id="A0A1Q8QVR0"/>
<keyword evidence="3" id="KW-1185">Reference proteome</keyword>
<organism evidence="2 3">
    <name type="scientific">Desulfosporosinus metallidurans</name>
    <dbReference type="NCBI Taxonomy" id="1888891"/>
    <lineage>
        <taxon>Bacteria</taxon>
        <taxon>Bacillati</taxon>
        <taxon>Bacillota</taxon>
        <taxon>Clostridia</taxon>
        <taxon>Eubacteriales</taxon>
        <taxon>Desulfitobacteriaceae</taxon>
        <taxon>Desulfosporosinus</taxon>
    </lineage>
</organism>
<dbReference type="InterPro" id="IPR011576">
    <property type="entry name" value="Pyridox_Oxase_N"/>
</dbReference>
<name>A0A1Q8QVR0_9FIRM</name>
<protein>
    <submittedName>
        <fullName evidence="2">Pyridoxamine 5'-phosphate oxidase</fullName>
    </submittedName>
</protein>
<dbReference type="Pfam" id="PF01243">
    <property type="entry name" value="PNPOx_N"/>
    <property type="match status" value="1"/>
</dbReference>
<evidence type="ECO:0000313" key="2">
    <source>
        <dbReference type="EMBL" id="OLN31423.1"/>
    </source>
</evidence>
<dbReference type="Proteomes" id="UP000186102">
    <property type="component" value="Unassembled WGS sequence"/>
</dbReference>
<proteinExistence type="predicted"/>
<evidence type="ECO:0000259" key="1">
    <source>
        <dbReference type="Pfam" id="PF01243"/>
    </source>
</evidence>
<dbReference type="InterPro" id="IPR012349">
    <property type="entry name" value="Split_barrel_FMN-bd"/>
</dbReference>
<accession>A0A1Q8QVR0</accession>
<reference evidence="2 3" key="1">
    <citation type="submission" date="2016-09" db="EMBL/GenBank/DDBJ databases">
        <title>Complete genome of Desulfosporosinus sp. OL.</title>
        <authorList>
            <person name="Mardanov A."/>
            <person name="Beletsky A."/>
            <person name="Panova A."/>
            <person name="Karnachuk O."/>
            <person name="Ravin N."/>
        </authorList>
    </citation>
    <scope>NUCLEOTIDE SEQUENCE [LARGE SCALE GENOMIC DNA]</scope>
    <source>
        <strain evidence="2 3">OL</strain>
    </source>
</reference>
<dbReference type="OrthoDB" id="595289at2"/>
<sequence length="117" mass="13284">MILKKEGVVSIVSWGIDEPHVVNTWNSYLEVTSDERILIPAYAMRRTEKNVNQNNKVKIALGSKEVLGYKDYQGTGFVIEGTAKYLESGSEFDMMKEKFSFLTRVLEITVTSAKQML</sequence>
<evidence type="ECO:0000313" key="3">
    <source>
        <dbReference type="Proteomes" id="UP000186102"/>
    </source>
</evidence>